<proteinExistence type="evidence at transcript level"/>
<dbReference type="Gene3D" id="3.30.1050.10">
    <property type="entry name" value="SCP2 sterol-binding domain"/>
    <property type="match status" value="1"/>
</dbReference>
<dbReference type="SUPFAM" id="SSF55718">
    <property type="entry name" value="SCP-like"/>
    <property type="match status" value="1"/>
</dbReference>
<protein>
    <submittedName>
        <fullName evidence="1">Predicted protein</fullName>
    </submittedName>
</protein>
<dbReference type="AlphaFoldDB" id="F2DMJ4"/>
<evidence type="ECO:0000313" key="1">
    <source>
        <dbReference type="EMBL" id="BAJ96315.1"/>
    </source>
</evidence>
<sequence>MLYQMNGLFKPMKVEHFCHFGNSQAKYLMLRWIAMHADHAEEVRLQASKSLRLETLALDLRPTFDVSGSPSHTGGMARIISVLGLSGIPLNHIFGKNLRFVANIEDGQCPWNVGVFSFEEDAGKLKVQKLENHSNGDEPSFSMKIQGLAHIVYNGAPSIDMKILDWGNPPSDVQKIIDEMFPAETTYLFQYF</sequence>
<name>F2DMJ4_HORVV</name>
<dbReference type="InterPro" id="IPR036527">
    <property type="entry name" value="SCP2_sterol-bd_dom_sf"/>
</dbReference>
<reference evidence="1" key="1">
    <citation type="journal article" date="2011" name="Plant Physiol.">
        <title>Comprehensive sequence analysis of 24,783 barley full-length cDNAs derived from 12 clone libraries.</title>
        <authorList>
            <person name="Matsumoto T."/>
            <person name="Tanaka T."/>
            <person name="Sakai H."/>
            <person name="Amano N."/>
            <person name="Kanamori H."/>
            <person name="Kurita K."/>
            <person name="Kikuta A."/>
            <person name="Kamiya K."/>
            <person name="Yamamoto M."/>
            <person name="Ikawa H."/>
            <person name="Fujii N."/>
            <person name="Hori K."/>
            <person name="Itoh T."/>
            <person name="Sato K."/>
        </authorList>
    </citation>
    <scope>NUCLEOTIDE SEQUENCE</scope>
    <source>
        <tissue evidence="1">Shoot and root</tissue>
    </source>
</reference>
<dbReference type="EMBL" id="AK365112">
    <property type="protein sequence ID" value="BAJ96315.1"/>
    <property type="molecule type" value="mRNA"/>
</dbReference>
<organism evidence="1">
    <name type="scientific">Hordeum vulgare subsp. vulgare</name>
    <name type="common">Domesticated barley</name>
    <dbReference type="NCBI Taxonomy" id="112509"/>
    <lineage>
        <taxon>Eukaryota</taxon>
        <taxon>Viridiplantae</taxon>
        <taxon>Streptophyta</taxon>
        <taxon>Embryophyta</taxon>
        <taxon>Tracheophyta</taxon>
        <taxon>Spermatophyta</taxon>
        <taxon>Magnoliopsida</taxon>
        <taxon>Liliopsida</taxon>
        <taxon>Poales</taxon>
        <taxon>Poaceae</taxon>
        <taxon>BOP clade</taxon>
        <taxon>Pooideae</taxon>
        <taxon>Triticodae</taxon>
        <taxon>Triticeae</taxon>
        <taxon>Hordeinae</taxon>
        <taxon>Hordeum</taxon>
    </lineage>
</organism>
<accession>F2DMJ4</accession>